<comment type="cofactor">
    <cofactor evidence="3">
        <name>K(+)</name>
        <dbReference type="ChEBI" id="CHEBI:29103"/>
    </cofactor>
</comment>
<dbReference type="Gene3D" id="3.40.50.300">
    <property type="entry name" value="P-loop containing nucleotide triphosphate hydrolases"/>
    <property type="match status" value="1"/>
</dbReference>
<evidence type="ECO:0000256" key="8">
    <source>
        <dbReference type="ARBA" id="ARBA00022723"/>
    </source>
</evidence>
<dbReference type="Gene3D" id="3.40.50.10260">
    <property type="entry name" value="YjeF N-terminal domain"/>
    <property type="match status" value="1"/>
</dbReference>
<dbReference type="InterPro" id="IPR030677">
    <property type="entry name" value="Nnr"/>
</dbReference>
<feature type="non-terminal residue" evidence="23">
    <location>
        <position position="494"/>
    </location>
</feature>
<dbReference type="PROSITE" id="PS51383">
    <property type="entry name" value="YJEF_C_3"/>
    <property type="match status" value="1"/>
</dbReference>
<evidence type="ECO:0000256" key="7">
    <source>
        <dbReference type="ARBA" id="ARBA00013129"/>
    </source>
</evidence>
<keyword evidence="14" id="KW-0413">Isomerase</keyword>
<comment type="caution">
    <text evidence="23">The sequence shown here is derived from an EMBL/GenBank/DDBJ whole genome shotgun (WGS) entry which is preliminary data.</text>
</comment>
<evidence type="ECO:0000259" key="22">
    <source>
        <dbReference type="PROSITE" id="PS51385"/>
    </source>
</evidence>
<dbReference type="SUPFAM" id="SSF52540">
    <property type="entry name" value="P-loop containing nucleoside triphosphate hydrolases"/>
    <property type="match status" value="1"/>
</dbReference>
<dbReference type="Gene3D" id="3.40.1190.20">
    <property type="match status" value="2"/>
</dbReference>
<evidence type="ECO:0000256" key="9">
    <source>
        <dbReference type="ARBA" id="ARBA00022741"/>
    </source>
</evidence>
<organism evidence="23 24">
    <name type="scientific">Durusdinium trenchii</name>
    <dbReference type="NCBI Taxonomy" id="1381693"/>
    <lineage>
        <taxon>Eukaryota</taxon>
        <taxon>Sar</taxon>
        <taxon>Alveolata</taxon>
        <taxon>Dinophyceae</taxon>
        <taxon>Suessiales</taxon>
        <taxon>Symbiodiniaceae</taxon>
        <taxon>Durusdinium</taxon>
    </lineage>
</organism>
<dbReference type="PROSITE" id="PS51385">
    <property type="entry name" value="YJEF_N"/>
    <property type="match status" value="1"/>
</dbReference>
<dbReference type="InterPro" id="IPR000631">
    <property type="entry name" value="CARKD"/>
</dbReference>
<dbReference type="InterPro" id="IPR027417">
    <property type="entry name" value="P-loop_NTPase"/>
</dbReference>
<dbReference type="CDD" id="cd01171">
    <property type="entry name" value="YXKO-related"/>
    <property type="match status" value="1"/>
</dbReference>
<evidence type="ECO:0000256" key="19">
    <source>
        <dbReference type="ARBA" id="ARBA00048238"/>
    </source>
</evidence>
<dbReference type="SUPFAM" id="SSF64153">
    <property type="entry name" value="YjeF N-terminal domain-like"/>
    <property type="match status" value="1"/>
</dbReference>
<evidence type="ECO:0000256" key="1">
    <source>
        <dbReference type="ARBA" id="ARBA00000013"/>
    </source>
</evidence>
<evidence type="ECO:0000256" key="5">
    <source>
        <dbReference type="ARBA" id="ARBA00009524"/>
    </source>
</evidence>
<evidence type="ECO:0000256" key="4">
    <source>
        <dbReference type="ARBA" id="ARBA00006001"/>
    </source>
</evidence>
<dbReference type="SUPFAM" id="SSF53613">
    <property type="entry name" value="Ribokinase-like"/>
    <property type="match status" value="1"/>
</dbReference>
<dbReference type="EC" id="5.1.99.6" evidence="6"/>
<dbReference type="Pfam" id="PF01256">
    <property type="entry name" value="Carb_kinase"/>
    <property type="match status" value="1"/>
</dbReference>
<keyword evidence="11" id="KW-0521">NADP</keyword>
<dbReference type="InterPro" id="IPR036652">
    <property type="entry name" value="YjeF_N_dom_sf"/>
</dbReference>
<dbReference type="HAMAP" id="MF_01965">
    <property type="entry name" value="NADHX_dehydratase"/>
    <property type="match status" value="1"/>
</dbReference>
<evidence type="ECO:0000256" key="14">
    <source>
        <dbReference type="ARBA" id="ARBA00023235"/>
    </source>
</evidence>
<evidence type="ECO:0000256" key="10">
    <source>
        <dbReference type="ARBA" id="ARBA00022840"/>
    </source>
</evidence>
<gene>
    <name evidence="23" type="ORF">SCF082_LOCUS29575</name>
</gene>
<keyword evidence="8" id="KW-0479">Metal-binding</keyword>
<evidence type="ECO:0000256" key="6">
    <source>
        <dbReference type="ARBA" id="ARBA00012228"/>
    </source>
</evidence>
<keyword evidence="16" id="KW-0511">Multifunctional enzyme</keyword>
<evidence type="ECO:0000256" key="15">
    <source>
        <dbReference type="ARBA" id="ARBA00023239"/>
    </source>
</evidence>
<dbReference type="Proteomes" id="UP001642464">
    <property type="component" value="Unassembled WGS sequence"/>
</dbReference>
<evidence type="ECO:0000259" key="21">
    <source>
        <dbReference type="PROSITE" id="PS51383"/>
    </source>
</evidence>
<keyword evidence="15" id="KW-0456">Lyase</keyword>
<evidence type="ECO:0000256" key="3">
    <source>
        <dbReference type="ARBA" id="ARBA00001958"/>
    </source>
</evidence>
<dbReference type="InterPro" id="IPR003442">
    <property type="entry name" value="T6A_TsaE"/>
</dbReference>
<evidence type="ECO:0000256" key="18">
    <source>
        <dbReference type="ARBA" id="ARBA00032624"/>
    </source>
</evidence>
<keyword evidence="10" id="KW-0067">ATP-binding</keyword>
<dbReference type="EMBL" id="CAXAMM010023981">
    <property type="protein sequence ID" value="CAK9054487.1"/>
    <property type="molecule type" value="Genomic_DNA"/>
</dbReference>
<comment type="catalytic activity">
    <reaction evidence="19">
        <text>(6S)-NADHX + ADP = AMP + phosphate + NADH + H(+)</text>
        <dbReference type="Rhea" id="RHEA:32223"/>
        <dbReference type="ChEBI" id="CHEBI:15378"/>
        <dbReference type="ChEBI" id="CHEBI:43474"/>
        <dbReference type="ChEBI" id="CHEBI:57945"/>
        <dbReference type="ChEBI" id="CHEBI:64074"/>
        <dbReference type="ChEBI" id="CHEBI:456215"/>
        <dbReference type="ChEBI" id="CHEBI:456216"/>
        <dbReference type="EC" id="4.2.1.136"/>
    </reaction>
</comment>
<comment type="similarity">
    <text evidence="5">In the C-terminal section; belongs to the NnrD/CARKD family.</text>
</comment>
<evidence type="ECO:0000313" key="23">
    <source>
        <dbReference type="EMBL" id="CAK9054487.1"/>
    </source>
</evidence>
<keyword evidence="13" id="KW-0520">NAD</keyword>
<dbReference type="PIRSF" id="PIRSF017184">
    <property type="entry name" value="Nnr"/>
    <property type="match status" value="1"/>
</dbReference>
<evidence type="ECO:0000256" key="16">
    <source>
        <dbReference type="ARBA" id="ARBA00023268"/>
    </source>
</evidence>
<name>A0ABP0MUF7_9DINO</name>
<dbReference type="NCBIfam" id="TIGR00196">
    <property type="entry name" value="yjeF_cterm"/>
    <property type="match status" value="1"/>
</dbReference>
<reference evidence="23 24" key="1">
    <citation type="submission" date="2024-02" db="EMBL/GenBank/DDBJ databases">
        <authorList>
            <person name="Chen Y."/>
            <person name="Shah S."/>
            <person name="Dougan E. K."/>
            <person name="Thang M."/>
            <person name="Chan C."/>
        </authorList>
    </citation>
    <scope>NUCLEOTIDE SEQUENCE [LARGE SCALE GENOMIC DNA]</scope>
</reference>
<dbReference type="EC" id="4.2.1.136" evidence="7"/>
<evidence type="ECO:0000256" key="17">
    <source>
        <dbReference type="ARBA" id="ARBA00025153"/>
    </source>
</evidence>
<dbReference type="NCBIfam" id="TIGR00197">
    <property type="entry name" value="yjeF_nterm"/>
    <property type="match status" value="1"/>
</dbReference>
<feature type="domain" description="YjeF N-terminal" evidence="22">
    <location>
        <begin position="1"/>
        <end position="186"/>
    </location>
</feature>
<evidence type="ECO:0000256" key="13">
    <source>
        <dbReference type="ARBA" id="ARBA00023027"/>
    </source>
</evidence>
<dbReference type="Pfam" id="PF02367">
    <property type="entry name" value="TsaE"/>
    <property type="match status" value="1"/>
</dbReference>
<evidence type="ECO:0000313" key="24">
    <source>
        <dbReference type="Proteomes" id="UP001642464"/>
    </source>
</evidence>
<dbReference type="NCBIfam" id="TIGR00150">
    <property type="entry name" value="T6A_YjeE"/>
    <property type="match status" value="1"/>
</dbReference>
<evidence type="ECO:0000256" key="20">
    <source>
        <dbReference type="ARBA" id="ARBA00049209"/>
    </source>
</evidence>
<evidence type="ECO:0000256" key="2">
    <source>
        <dbReference type="ARBA" id="ARBA00000909"/>
    </source>
</evidence>
<keyword evidence="24" id="KW-1185">Reference proteome</keyword>
<comment type="catalytic activity">
    <reaction evidence="20">
        <text>(6S)-NADPHX + ADP = AMP + phosphate + NADPH + H(+)</text>
        <dbReference type="Rhea" id="RHEA:32235"/>
        <dbReference type="ChEBI" id="CHEBI:15378"/>
        <dbReference type="ChEBI" id="CHEBI:43474"/>
        <dbReference type="ChEBI" id="CHEBI:57783"/>
        <dbReference type="ChEBI" id="CHEBI:64076"/>
        <dbReference type="ChEBI" id="CHEBI:456215"/>
        <dbReference type="ChEBI" id="CHEBI:456216"/>
        <dbReference type="EC" id="4.2.1.136"/>
    </reaction>
</comment>
<keyword evidence="12" id="KW-0630">Potassium</keyword>
<accession>A0ABP0MUF7</accession>
<dbReference type="InterPro" id="IPR004443">
    <property type="entry name" value="YjeF_N_dom"/>
</dbReference>
<evidence type="ECO:0000256" key="11">
    <source>
        <dbReference type="ARBA" id="ARBA00022857"/>
    </source>
</evidence>
<dbReference type="InterPro" id="IPR029056">
    <property type="entry name" value="Ribokinase-like"/>
</dbReference>
<dbReference type="Pfam" id="PF03853">
    <property type="entry name" value="YjeF_N"/>
    <property type="match status" value="1"/>
</dbReference>
<comment type="catalytic activity">
    <reaction evidence="2">
        <text>(6R)-NADPHX = (6S)-NADPHX</text>
        <dbReference type="Rhea" id="RHEA:32227"/>
        <dbReference type="ChEBI" id="CHEBI:64076"/>
        <dbReference type="ChEBI" id="CHEBI:64077"/>
        <dbReference type="EC" id="5.1.99.6"/>
    </reaction>
</comment>
<feature type="domain" description="YjeF C-terminal" evidence="21">
    <location>
        <begin position="196"/>
        <end position="372"/>
    </location>
</feature>
<comment type="function">
    <text evidence="17">Bifunctional enzyme that catalyzes the epimerization of the S- and R-forms of NAD(P)HX and the dehydration of the S-form of NAD(P)HX at the expense of ADP, which is converted to AMP. This allows the repair of both epimers of NAD(P)HX, a damaged form of NAD(P)H that is a result of enzymatic or heat-dependent hydration.</text>
</comment>
<sequence length="494" mass="51069">MGRAGEAAFALLRRRWPEARQIAVVCGGGNNGGDGFVVALAAKAAGLSPILYVRVPLEKLSGDAAHYARQARDADIDWQPVEDALPDIGGADVIVDALLGTGLSGPVRDDYRALIDAMNAAPGPVLAIDVPSGLNADTGMPEGDVVRAAATATFIGVKQGLLTGHGPAVTGELVFDDLGVPDEVFAAVPFSARRVTATDVAALLPARRRDAHKGMYGHVLLIGGDHGYAGAVCMAAQAAIRCGAGLVSVATRSDHAALVTARQPEVMARGVESVEQLLPLLDRATVIVIGPGLGRGAWGQALLARALASSLPTVIDADGLNLLAESGVKDASGELLLTPHPGEAARLLNTDTAAIQQDRFASVRALQAKWQGLSAHDAASMGAWLHATAADDAAVEGGERGLVATDLLPWLRERATEALGASLAARVPDGCVFLEGDLGAGKTTLVRGWLRALGHQGAVKSPTYTIVEPYALGAGNVYHFDLYRLADPQELELI</sequence>
<keyword evidence="9" id="KW-0547">Nucleotide-binding</keyword>
<dbReference type="PANTHER" id="PTHR12592">
    <property type="entry name" value="ATP-DEPENDENT (S)-NAD(P)H-HYDRATE DEHYDRATASE FAMILY MEMBER"/>
    <property type="match status" value="1"/>
</dbReference>
<protein>
    <recommendedName>
        <fullName evidence="18">Nicotinamide nucleotide repair protein</fullName>
        <ecNumber evidence="7">4.2.1.136</ecNumber>
        <ecNumber evidence="6">5.1.99.6</ecNumber>
    </recommendedName>
</protein>
<proteinExistence type="inferred from homology"/>
<evidence type="ECO:0000256" key="12">
    <source>
        <dbReference type="ARBA" id="ARBA00022958"/>
    </source>
</evidence>
<dbReference type="PANTHER" id="PTHR12592:SF0">
    <property type="entry name" value="ATP-DEPENDENT (S)-NAD(P)H-HYDRATE DEHYDRATASE"/>
    <property type="match status" value="1"/>
</dbReference>
<comment type="similarity">
    <text evidence="4">In the N-terminal section; belongs to the NnrE/AIBP family.</text>
</comment>
<comment type="catalytic activity">
    <reaction evidence="1">
        <text>(6R)-NADHX = (6S)-NADHX</text>
        <dbReference type="Rhea" id="RHEA:32215"/>
        <dbReference type="ChEBI" id="CHEBI:64074"/>
        <dbReference type="ChEBI" id="CHEBI:64075"/>
        <dbReference type="EC" id="5.1.99.6"/>
    </reaction>
</comment>